<keyword evidence="1" id="KW-0472">Membrane</keyword>
<name>A0A6G0T3C3_APHGL</name>
<evidence type="ECO:0000256" key="1">
    <source>
        <dbReference type="SAM" id="Phobius"/>
    </source>
</evidence>
<keyword evidence="3" id="KW-1185">Reference proteome</keyword>
<gene>
    <name evidence="2" type="ORF">AGLY_015142</name>
</gene>
<keyword evidence="1" id="KW-0812">Transmembrane</keyword>
<accession>A0A6G0T3C3</accession>
<keyword evidence="1" id="KW-1133">Transmembrane helix</keyword>
<dbReference type="EMBL" id="VYZN01000068">
    <property type="protein sequence ID" value="KAE9524421.1"/>
    <property type="molecule type" value="Genomic_DNA"/>
</dbReference>
<organism evidence="2 3">
    <name type="scientific">Aphis glycines</name>
    <name type="common">Soybean aphid</name>
    <dbReference type="NCBI Taxonomy" id="307491"/>
    <lineage>
        <taxon>Eukaryota</taxon>
        <taxon>Metazoa</taxon>
        <taxon>Ecdysozoa</taxon>
        <taxon>Arthropoda</taxon>
        <taxon>Hexapoda</taxon>
        <taxon>Insecta</taxon>
        <taxon>Pterygota</taxon>
        <taxon>Neoptera</taxon>
        <taxon>Paraneoptera</taxon>
        <taxon>Hemiptera</taxon>
        <taxon>Sternorrhyncha</taxon>
        <taxon>Aphidomorpha</taxon>
        <taxon>Aphidoidea</taxon>
        <taxon>Aphididae</taxon>
        <taxon>Aphidini</taxon>
        <taxon>Aphis</taxon>
        <taxon>Aphis</taxon>
    </lineage>
</organism>
<proteinExistence type="predicted"/>
<dbReference type="Proteomes" id="UP000475862">
    <property type="component" value="Unassembled WGS sequence"/>
</dbReference>
<evidence type="ECO:0000313" key="3">
    <source>
        <dbReference type="Proteomes" id="UP000475862"/>
    </source>
</evidence>
<dbReference type="AlphaFoldDB" id="A0A6G0T3C3"/>
<protein>
    <submittedName>
        <fullName evidence="2">Uncharacterized protein</fullName>
    </submittedName>
</protein>
<comment type="caution">
    <text evidence="2">The sequence shown here is derived from an EMBL/GenBank/DDBJ whole genome shotgun (WGS) entry which is preliminary data.</text>
</comment>
<reference evidence="2 3" key="1">
    <citation type="submission" date="2019-08" db="EMBL/GenBank/DDBJ databases">
        <title>The genome of the soybean aphid Biotype 1, its phylome, world population structure and adaptation to the North American continent.</title>
        <authorList>
            <person name="Giordano R."/>
            <person name="Donthu R.K."/>
            <person name="Hernandez A.G."/>
            <person name="Wright C.L."/>
            <person name="Zimin A.V."/>
        </authorList>
    </citation>
    <scope>NUCLEOTIDE SEQUENCE [LARGE SCALE GENOMIC DNA]</scope>
    <source>
        <tissue evidence="2">Whole aphids</tissue>
    </source>
</reference>
<sequence>MKDYLILYDIGPTHIFKMKKNQDIGLIVVHFALMHCKGINGFECKVSASMWVCPGIKKTQFLVLHELLQFHPINNNIIKDYQDYHRLSKIFIDYLRLSKINIIRNKRGNKVTLKIDSNLMKYEKFKSNVSSHKREIILRTLVFKFSFLKLISSSIFFSIFISWSSVVIRKIFISKLICFRDVETKLLSFDLDMSA</sequence>
<feature type="transmembrane region" description="Helical" evidence="1">
    <location>
        <begin position="141"/>
        <end position="163"/>
    </location>
</feature>
<evidence type="ECO:0000313" key="2">
    <source>
        <dbReference type="EMBL" id="KAE9524421.1"/>
    </source>
</evidence>